<reference evidence="1 2" key="1">
    <citation type="journal article" date="2023" name="Nucleic Acids Res.">
        <title>The hologenome of Daphnia magna reveals possible DNA methylation and microbiome-mediated evolution of the host genome.</title>
        <authorList>
            <person name="Chaturvedi A."/>
            <person name="Li X."/>
            <person name="Dhandapani V."/>
            <person name="Marshall H."/>
            <person name="Kissane S."/>
            <person name="Cuenca-Cambronero M."/>
            <person name="Asole G."/>
            <person name="Calvet F."/>
            <person name="Ruiz-Romero M."/>
            <person name="Marangio P."/>
            <person name="Guigo R."/>
            <person name="Rago D."/>
            <person name="Mirbahai L."/>
            <person name="Eastwood N."/>
            <person name="Colbourne J.K."/>
            <person name="Zhou J."/>
            <person name="Mallon E."/>
            <person name="Orsini L."/>
        </authorList>
    </citation>
    <scope>NUCLEOTIDE SEQUENCE [LARGE SCALE GENOMIC DNA]</scope>
    <source>
        <strain evidence="1">LRV0_1</strain>
    </source>
</reference>
<accession>A0ABR0BB06</accession>
<dbReference type="EMBL" id="JAOYFB010000061">
    <property type="protein sequence ID" value="KAK4045772.1"/>
    <property type="molecule type" value="Genomic_DNA"/>
</dbReference>
<evidence type="ECO:0000313" key="1">
    <source>
        <dbReference type="EMBL" id="KAK4045772.1"/>
    </source>
</evidence>
<sequence length="106" mass="12192">MKSLNFNKTSVDCHQILKESGQCRLLALACASMRRSNRLDFTKREETRNAKGNDGVVIRRLCHPTCIEFQSIEPQLYRWIEFLVPRCQLSNAGPVTLCKFNADRFG</sequence>
<dbReference type="Proteomes" id="UP001234178">
    <property type="component" value="Unassembled WGS sequence"/>
</dbReference>
<proteinExistence type="predicted"/>
<protein>
    <submittedName>
        <fullName evidence="1">Uncharacterized protein</fullName>
    </submittedName>
</protein>
<comment type="caution">
    <text evidence="1">The sequence shown here is derived from an EMBL/GenBank/DDBJ whole genome shotgun (WGS) entry which is preliminary data.</text>
</comment>
<name>A0ABR0BB06_9CRUS</name>
<keyword evidence="2" id="KW-1185">Reference proteome</keyword>
<evidence type="ECO:0000313" key="2">
    <source>
        <dbReference type="Proteomes" id="UP001234178"/>
    </source>
</evidence>
<organism evidence="1 2">
    <name type="scientific">Daphnia magna</name>
    <dbReference type="NCBI Taxonomy" id="35525"/>
    <lineage>
        <taxon>Eukaryota</taxon>
        <taxon>Metazoa</taxon>
        <taxon>Ecdysozoa</taxon>
        <taxon>Arthropoda</taxon>
        <taxon>Crustacea</taxon>
        <taxon>Branchiopoda</taxon>
        <taxon>Diplostraca</taxon>
        <taxon>Cladocera</taxon>
        <taxon>Anomopoda</taxon>
        <taxon>Daphniidae</taxon>
        <taxon>Daphnia</taxon>
    </lineage>
</organism>
<gene>
    <name evidence="1" type="ORF">OUZ56_033736</name>
</gene>